<dbReference type="InterPro" id="IPR027417">
    <property type="entry name" value="P-loop_NTPase"/>
</dbReference>
<sequence length="768" mass="84431">MGREQEYVSRLYRRLDGLRREVSARLAGTLRQVAGGHQGQWDREAAASRYTERLARLAAAEHGLCFGRLDLRDGRRRYVGRIGLPAEDSAGEDAEPLLIDWRAPAARPFYLATALDPHGMTRRRHIRTQGRRVVEINDEFLDPDEARRTGETELTGEAALMAALKADRTGRMGDIVATIQAEQDAVIRSGHRGVLVVQGGPGTGKTVVALHRTAYLLYTYRDLLAKRGVLVVGPNPTFLSYIEDVLPGLGETGVLMSTIGGLFPGVEAGGVEHPEAAAIKGRQEMVDVVARAVRDRQRAPDEPLEIETAQGTLVLDHDTCAPARERARRTRLPHNLARPYFVDAVLDALARQAADRLNESILLPEVIADLDLEPGEEPPTDLFDAEDVAAIRQDLRHDPAVHAALDEVWPELTPQRLLADLYASPERLASAAPGLTERERALLERDPSAPWTPADVPLLDEAAELLGRDDRAERARAAAEHRRRVAYAQGVLDVAHGSRSIDLEGDEEAALTPGDLVDAETLAARHDERDLRTTAERAAADRTWAFGHVIVDEAQELSPMAWRLLFRRCPTRWMTLVGDLAQTGDAAGASSWERVLEPHVPGRWRLERLTVNYRMPAEFMDVATRVHAELTGAPVEEQPRSVRRIGETPWRLEVPAAELADRLNAVVADEVALLGQGHLAVIVPSGRSKALAHEDPDLREQVVYLTVAQAKGLEFDSVVIVEPAEILAEGPRGPNDLFVALTRATRRLGIVHTPDRPLPAPLAGLRSR</sequence>
<dbReference type="AlphaFoldDB" id="A0A7W3MUI3"/>
<dbReference type="Gene3D" id="3.40.50.300">
    <property type="entry name" value="P-loop containing nucleotide triphosphate hydrolases"/>
    <property type="match status" value="3"/>
</dbReference>
<keyword evidence="1 5" id="KW-0547">Nucleotide-binding</keyword>
<dbReference type="GO" id="GO:0043138">
    <property type="term" value="F:3'-5' DNA helicase activity"/>
    <property type="evidence" value="ECO:0007669"/>
    <property type="project" value="TreeGrafter"/>
</dbReference>
<evidence type="ECO:0000259" key="6">
    <source>
        <dbReference type="PROSITE" id="PS51198"/>
    </source>
</evidence>
<comment type="caution">
    <text evidence="7">The sequence shown here is derived from an EMBL/GenBank/DDBJ whole genome shotgun (WGS) entry which is preliminary data.</text>
</comment>
<evidence type="ECO:0000256" key="3">
    <source>
        <dbReference type="ARBA" id="ARBA00022806"/>
    </source>
</evidence>
<dbReference type="GO" id="GO:0003677">
    <property type="term" value="F:DNA binding"/>
    <property type="evidence" value="ECO:0007669"/>
    <property type="project" value="InterPro"/>
</dbReference>
<dbReference type="EMBL" id="JACJII010000001">
    <property type="protein sequence ID" value="MBA9002172.1"/>
    <property type="molecule type" value="Genomic_DNA"/>
</dbReference>
<dbReference type="RefSeq" id="WP_182704289.1">
    <property type="nucleotide sequence ID" value="NZ_JACJII010000001.1"/>
</dbReference>
<dbReference type="PANTHER" id="PTHR11070:SF45">
    <property type="entry name" value="DNA 3'-5' HELICASE"/>
    <property type="match status" value="1"/>
</dbReference>
<dbReference type="GO" id="GO:0016787">
    <property type="term" value="F:hydrolase activity"/>
    <property type="evidence" value="ECO:0007669"/>
    <property type="project" value="UniProtKB-UniRule"/>
</dbReference>
<dbReference type="GO" id="GO:0005829">
    <property type="term" value="C:cytosol"/>
    <property type="evidence" value="ECO:0007669"/>
    <property type="project" value="TreeGrafter"/>
</dbReference>
<keyword evidence="4 5" id="KW-0067">ATP-binding</keyword>
<reference evidence="7 8" key="1">
    <citation type="submission" date="2020-08" db="EMBL/GenBank/DDBJ databases">
        <title>Sequencing the genomes of 1000 actinobacteria strains.</title>
        <authorList>
            <person name="Klenk H.-P."/>
        </authorList>
    </citation>
    <scope>NUCLEOTIDE SEQUENCE [LARGE SCALE GENOMIC DNA]</scope>
    <source>
        <strain evidence="7 8">DSM 45823</strain>
    </source>
</reference>
<name>A0A7W3MUI3_9ACTN</name>
<proteinExistence type="predicted"/>
<dbReference type="InterPro" id="IPR014016">
    <property type="entry name" value="UvrD-like_ATP-bd"/>
</dbReference>
<evidence type="ECO:0000256" key="4">
    <source>
        <dbReference type="ARBA" id="ARBA00022840"/>
    </source>
</evidence>
<evidence type="ECO:0000313" key="7">
    <source>
        <dbReference type="EMBL" id="MBA9002172.1"/>
    </source>
</evidence>
<dbReference type="PROSITE" id="PS51198">
    <property type="entry name" value="UVRD_HELICASE_ATP_BIND"/>
    <property type="match status" value="1"/>
</dbReference>
<dbReference type="InterPro" id="IPR027351">
    <property type="entry name" value="(+)RNA_virus_helicase_core_dom"/>
</dbReference>
<accession>A0A7W3MUI3</accession>
<dbReference type="Pfam" id="PF01443">
    <property type="entry name" value="Viral_helicase1"/>
    <property type="match status" value="1"/>
</dbReference>
<keyword evidence="2 5" id="KW-0378">Hydrolase</keyword>
<gene>
    <name evidence="7" type="ORF">HNR21_001054</name>
</gene>
<keyword evidence="3 5" id="KW-0347">Helicase</keyword>
<dbReference type="GO" id="GO:0000725">
    <property type="term" value="P:recombinational repair"/>
    <property type="evidence" value="ECO:0007669"/>
    <property type="project" value="TreeGrafter"/>
</dbReference>
<feature type="binding site" evidence="5">
    <location>
        <begin position="199"/>
        <end position="206"/>
    </location>
    <ligand>
        <name>ATP</name>
        <dbReference type="ChEBI" id="CHEBI:30616"/>
    </ligand>
</feature>
<feature type="domain" description="UvrD-like helicase ATP-binding" evidence="6">
    <location>
        <begin position="178"/>
        <end position="616"/>
    </location>
</feature>
<dbReference type="PANTHER" id="PTHR11070">
    <property type="entry name" value="UVRD / RECB / PCRA DNA HELICASE FAMILY MEMBER"/>
    <property type="match status" value="1"/>
</dbReference>
<dbReference type="GO" id="GO:0005524">
    <property type="term" value="F:ATP binding"/>
    <property type="evidence" value="ECO:0007669"/>
    <property type="project" value="UniProtKB-UniRule"/>
</dbReference>
<evidence type="ECO:0000313" key="8">
    <source>
        <dbReference type="Proteomes" id="UP000539313"/>
    </source>
</evidence>
<evidence type="ECO:0000256" key="2">
    <source>
        <dbReference type="ARBA" id="ARBA00022801"/>
    </source>
</evidence>
<evidence type="ECO:0000256" key="1">
    <source>
        <dbReference type="ARBA" id="ARBA00022741"/>
    </source>
</evidence>
<dbReference type="SUPFAM" id="SSF52540">
    <property type="entry name" value="P-loop containing nucleoside triphosphate hydrolases"/>
    <property type="match status" value="1"/>
</dbReference>
<protein>
    <submittedName>
        <fullName evidence="7">DNA helicase IV</fullName>
    </submittedName>
</protein>
<dbReference type="Proteomes" id="UP000539313">
    <property type="component" value="Unassembled WGS sequence"/>
</dbReference>
<dbReference type="InterPro" id="IPR000212">
    <property type="entry name" value="DNA_helicase_UvrD/REP"/>
</dbReference>
<evidence type="ECO:0000256" key="5">
    <source>
        <dbReference type="PROSITE-ProRule" id="PRU00560"/>
    </source>
</evidence>
<keyword evidence="8" id="KW-1185">Reference proteome</keyword>
<organism evidence="7 8">
    <name type="scientific">Thermomonospora cellulosilytica</name>
    <dbReference type="NCBI Taxonomy" id="1411118"/>
    <lineage>
        <taxon>Bacteria</taxon>
        <taxon>Bacillati</taxon>
        <taxon>Actinomycetota</taxon>
        <taxon>Actinomycetes</taxon>
        <taxon>Streptosporangiales</taxon>
        <taxon>Thermomonosporaceae</taxon>
        <taxon>Thermomonospora</taxon>
    </lineage>
</organism>